<protein>
    <recommendedName>
        <fullName evidence="9">DUS-like FMN-binding domain-containing protein</fullName>
    </recommendedName>
</protein>
<name>A0A382YRD4_9ZZZZ</name>
<dbReference type="InterPro" id="IPR004653">
    <property type="entry name" value="DusA"/>
</dbReference>
<dbReference type="NCBIfam" id="NF008774">
    <property type="entry name" value="PRK11815.1"/>
    <property type="match status" value="1"/>
</dbReference>
<evidence type="ECO:0000256" key="5">
    <source>
        <dbReference type="ARBA" id="ARBA00022694"/>
    </source>
</evidence>
<dbReference type="GO" id="GO:0000049">
    <property type="term" value="F:tRNA binding"/>
    <property type="evidence" value="ECO:0007669"/>
    <property type="project" value="UniProtKB-KW"/>
</dbReference>
<dbReference type="Gene3D" id="1.20.120.1460">
    <property type="match status" value="1"/>
</dbReference>
<dbReference type="InterPro" id="IPR013785">
    <property type="entry name" value="Aldolase_TIM"/>
</dbReference>
<dbReference type="PANTHER" id="PTHR42907">
    <property type="entry name" value="FMN-LINKED OXIDOREDUCTASES SUPERFAMILY PROTEIN"/>
    <property type="match status" value="1"/>
</dbReference>
<dbReference type="Pfam" id="PF01207">
    <property type="entry name" value="Dus"/>
    <property type="match status" value="1"/>
</dbReference>
<keyword evidence="4" id="KW-0288">FMN</keyword>
<evidence type="ECO:0000256" key="7">
    <source>
        <dbReference type="ARBA" id="ARBA00022884"/>
    </source>
</evidence>
<dbReference type="PROSITE" id="PS01136">
    <property type="entry name" value="UPF0034"/>
    <property type="match status" value="1"/>
</dbReference>
<dbReference type="Gene3D" id="3.20.20.70">
    <property type="entry name" value="Aldolase class I"/>
    <property type="match status" value="1"/>
</dbReference>
<dbReference type="GO" id="GO:0050660">
    <property type="term" value="F:flavin adenine dinucleotide binding"/>
    <property type="evidence" value="ECO:0007669"/>
    <property type="project" value="InterPro"/>
</dbReference>
<keyword evidence="8" id="KW-0560">Oxidoreductase</keyword>
<feature type="non-terminal residue" evidence="10">
    <location>
        <position position="261"/>
    </location>
</feature>
<dbReference type="EMBL" id="UINC01177948">
    <property type="protein sequence ID" value="SVD85842.1"/>
    <property type="molecule type" value="Genomic_DNA"/>
</dbReference>
<sequence length="261" mass="29789">LLYGKKEKLLLFNKCEHPLAIQLGGSDPYKMTDAAIISEDYGYDEININVGCPSSRVQKAEFGAVLMKNPKLVAKCIKNILNSINLPVTVKCRIGVDFMDEDKDLTKFISEVKDAGCKVFLVHARKAWLKGLSPKENRNLPALNYERVYRLKEEFPNEEIILNGGLETIEDGLEHIKYVDGVMMGRKVYENPYQLIQVDNLFYGLPKIIKSRKEVFLELIPYIIQQKNSGEKIQLITRHFMGLIKGSQFAKKIRTHLANLN</sequence>
<evidence type="ECO:0000256" key="1">
    <source>
        <dbReference type="ARBA" id="ARBA00001917"/>
    </source>
</evidence>
<evidence type="ECO:0000256" key="6">
    <source>
        <dbReference type="ARBA" id="ARBA00022857"/>
    </source>
</evidence>
<reference evidence="10" key="1">
    <citation type="submission" date="2018-05" db="EMBL/GenBank/DDBJ databases">
        <authorList>
            <person name="Lanie J.A."/>
            <person name="Ng W.-L."/>
            <person name="Kazmierczak K.M."/>
            <person name="Andrzejewski T.M."/>
            <person name="Davidsen T.M."/>
            <person name="Wayne K.J."/>
            <person name="Tettelin H."/>
            <person name="Glass J.I."/>
            <person name="Rusch D."/>
            <person name="Podicherti R."/>
            <person name="Tsui H.-C.T."/>
            <person name="Winkler M.E."/>
        </authorList>
    </citation>
    <scope>NUCLEOTIDE SEQUENCE</scope>
</reference>
<keyword evidence="3" id="KW-0285">Flavoprotein</keyword>
<feature type="domain" description="DUS-like FMN-binding" evidence="9">
    <location>
        <begin position="12"/>
        <end position="257"/>
    </location>
</feature>
<feature type="non-terminal residue" evidence="10">
    <location>
        <position position="1"/>
    </location>
</feature>
<dbReference type="AlphaFoldDB" id="A0A382YRD4"/>
<evidence type="ECO:0000256" key="4">
    <source>
        <dbReference type="ARBA" id="ARBA00022643"/>
    </source>
</evidence>
<gene>
    <name evidence="10" type="ORF">METZ01_LOCUS438696</name>
</gene>
<keyword evidence="5" id="KW-0819">tRNA processing</keyword>
<accession>A0A382YRD4</accession>
<organism evidence="10">
    <name type="scientific">marine metagenome</name>
    <dbReference type="NCBI Taxonomy" id="408172"/>
    <lineage>
        <taxon>unclassified sequences</taxon>
        <taxon>metagenomes</taxon>
        <taxon>ecological metagenomes</taxon>
    </lineage>
</organism>
<keyword evidence="7" id="KW-0694">RNA-binding</keyword>
<evidence type="ECO:0000256" key="8">
    <source>
        <dbReference type="ARBA" id="ARBA00023002"/>
    </source>
</evidence>
<dbReference type="PANTHER" id="PTHR42907:SF1">
    <property type="entry name" value="FMN-LINKED OXIDOREDUCTASES SUPERFAMILY PROTEIN"/>
    <property type="match status" value="1"/>
</dbReference>
<dbReference type="CDD" id="cd02801">
    <property type="entry name" value="DUS_like_FMN"/>
    <property type="match status" value="1"/>
</dbReference>
<proteinExistence type="predicted"/>
<evidence type="ECO:0000313" key="10">
    <source>
        <dbReference type="EMBL" id="SVD85842.1"/>
    </source>
</evidence>
<dbReference type="GO" id="GO:0017150">
    <property type="term" value="F:tRNA dihydrouridine synthase activity"/>
    <property type="evidence" value="ECO:0007669"/>
    <property type="project" value="InterPro"/>
</dbReference>
<evidence type="ECO:0000256" key="3">
    <source>
        <dbReference type="ARBA" id="ARBA00022630"/>
    </source>
</evidence>
<evidence type="ECO:0000259" key="9">
    <source>
        <dbReference type="Pfam" id="PF01207"/>
    </source>
</evidence>
<evidence type="ECO:0000256" key="2">
    <source>
        <dbReference type="ARBA" id="ARBA00022555"/>
    </source>
</evidence>
<dbReference type="SUPFAM" id="SSF51395">
    <property type="entry name" value="FMN-linked oxidoreductases"/>
    <property type="match status" value="1"/>
</dbReference>
<comment type="cofactor">
    <cofactor evidence="1">
        <name>FMN</name>
        <dbReference type="ChEBI" id="CHEBI:58210"/>
    </cofactor>
</comment>
<keyword evidence="2" id="KW-0820">tRNA-binding</keyword>
<dbReference type="InterPro" id="IPR035587">
    <property type="entry name" value="DUS-like_FMN-bd"/>
</dbReference>
<dbReference type="InterPro" id="IPR018517">
    <property type="entry name" value="tRNA_hU_synthase_CS"/>
</dbReference>
<keyword evidence="6" id="KW-0521">NADP</keyword>